<evidence type="ECO:0000313" key="2">
    <source>
        <dbReference type="Proteomes" id="UP000801428"/>
    </source>
</evidence>
<organism evidence="1 2">
    <name type="scientific">Curvularia kusanoi</name>
    <name type="common">Cochliobolus kusanoi</name>
    <dbReference type="NCBI Taxonomy" id="90978"/>
    <lineage>
        <taxon>Eukaryota</taxon>
        <taxon>Fungi</taxon>
        <taxon>Dikarya</taxon>
        <taxon>Ascomycota</taxon>
        <taxon>Pezizomycotina</taxon>
        <taxon>Dothideomycetes</taxon>
        <taxon>Pleosporomycetidae</taxon>
        <taxon>Pleosporales</taxon>
        <taxon>Pleosporineae</taxon>
        <taxon>Pleosporaceae</taxon>
        <taxon>Curvularia</taxon>
    </lineage>
</organism>
<reference evidence="1" key="1">
    <citation type="submission" date="2019-04" db="EMBL/GenBank/DDBJ databases">
        <title>Sequencing of skin fungus with MAO and IRED activity.</title>
        <authorList>
            <person name="Marsaioli A.J."/>
            <person name="Bonatto J.M.C."/>
            <person name="Reis Junior O."/>
        </authorList>
    </citation>
    <scope>NUCLEOTIDE SEQUENCE</scope>
    <source>
        <strain evidence="1">30M1</strain>
    </source>
</reference>
<dbReference type="EMBL" id="SWKU01000038">
    <property type="protein sequence ID" value="KAF2994699.1"/>
    <property type="molecule type" value="Genomic_DNA"/>
</dbReference>
<evidence type="ECO:0000313" key="1">
    <source>
        <dbReference type="EMBL" id="KAF2994699.1"/>
    </source>
</evidence>
<proteinExistence type="predicted"/>
<sequence length="167" mass="19211">MFRNTAQEFCDDHQNSPFNASQTEYNFRCTIEASKEVRALEYGTAIEGSICTYPVKAPNVSDIRKHLKSSHRIQVGWHKFCRSHIIGPKNIFEGHEASCRTRVSAKADAAAKERAWRDLYRKQEPNLPFPVTPYTDHNDWLHPNAEDLVQDRQLHMLGANILDIGFQ</sequence>
<keyword evidence="2" id="KW-1185">Reference proteome</keyword>
<protein>
    <submittedName>
        <fullName evidence="1">Uncharacterized protein</fullName>
    </submittedName>
</protein>
<comment type="caution">
    <text evidence="1">The sequence shown here is derived from an EMBL/GenBank/DDBJ whole genome shotgun (WGS) entry which is preliminary data.</text>
</comment>
<dbReference type="AlphaFoldDB" id="A0A9P4W616"/>
<name>A0A9P4W616_CURKU</name>
<gene>
    <name evidence="1" type="ORF">E8E13_002687</name>
</gene>
<dbReference type="Proteomes" id="UP000801428">
    <property type="component" value="Unassembled WGS sequence"/>
</dbReference>
<accession>A0A9P4W616</accession>